<sequence length="174" mass="18929">MTDQARSIATGERADLLDALAKHRWLLIGTVDGLTDEQAAARPTASALCLGGIIKHVAITEASWDDFIEHGDTSSGPPDEATYRAHAEGFRMMGDDTLAGILERYRQVAARTDALVRDLPDLDAGHPLPEAPWYPPGVRWSARRVFVHIVAETAQHAGHADLLRETIDGRKSMG</sequence>
<gene>
    <name evidence="1" type="ORF">JL106_03785</name>
</gene>
<dbReference type="Proteomes" id="UP000663792">
    <property type="component" value="Unassembled WGS sequence"/>
</dbReference>
<accession>A0A938YAV9</accession>
<dbReference type="InterPro" id="IPR007061">
    <property type="entry name" value="MST-like"/>
</dbReference>
<reference evidence="1" key="1">
    <citation type="submission" date="2021-01" db="EMBL/GenBank/DDBJ databases">
        <title>YIM 132084 draft genome.</title>
        <authorList>
            <person name="An D."/>
        </authorList>
    </citation>
    <scope>NUCLEOTIDE SEQUENCE</scope>
    <source>
        <strain evidence="1">YIM 132084</strain>
    </source>
</reference>
<comment type="caution">
    <text evidence="1">The sequence shown here is derived from an EMBL/GenBank/DDBJ whole genome shotgun (WGS) entry which is preliminary data.</text>
</comment>
<name>A0A938YAV9_9ACTN</name>
<dbReference type="SUPFAM" id="SSF109854">
    <property type="entry name" value="DinB/YfiT-like putative metalloenzymes"/>
    <property type="match status" value="1"/>
</dbReference>
<evidence type="ECO:0000313" key="2">
    <source>
        <dbReference type="Proteomes" id="UP000663792"/>
    </source>
</evidence>
<keyword evidence="2" id="KW-1185">Reference proteome</keyword>
<dbReference type="EMBL" id="JAERWK010000005">
    <property type="protein sequence ID" value="MBM9466399.1"/>
    <property type="molecule type" value="Genomic_DNA"/>
</dbReference>
<dbReference type="Pfam" id="PF04978">
    <property type="entry name" value="MST"/>
    <property type="match status" value="1"/>
</dbReference>
<dbReference type="InterPro" id="IPR034660">
    <property type="entry name" value="DinB/YfiT-like"/>
</dbReference>
<dbReference type="Gene3D" id="1.20.120.450">
    <property type="entry name" value="dinb family like domain"/>
    <property type="match status" value="1"/>
</dbReference>
<dbReference type="RefSeq" id="WP_205259339.1">
    <property type="nucleotide sequence ID" value="NZ_JAERWK010000005.1"/>
</dbReference>
<organism evidence="1 2">
    <name type="scientific">Nakamurella leprariae</name>
    <dbReference type="NCBI Taxonomy" id="2803911"/>
    <lineage>
        <taxon>Bacteria</taxon>
        <taxon>Bacillati</taxon>
        <taxon>Actinomycetota</taxon>
        <taxon>Actinomycetes</taxon>
        <taxon>Nakamurellales</taxon>
        <taxon>Nakamurellaceae</taxon>
        <taxon>Nakamurella</taxon>
    </lineage>
</organism>
<dbReference type="AlphaFoldDB" id="A0A938YAV9"/>
<evidence type="ECO:0000313" key="1">
    <source>
        <dbReference type="EMBL" id="MBM9466399.1"/>
    </source>
</evidence>
<protein>
    <submittedName>
        <fullName evidence="1">DinB family protein</fullName>
    </submittedName>
</protein>
<proteinExistence type="predicted"/>